<keyword evidence="3" id="KW-1185">Reference proteome</keyword>
<evidence type="ECO:0000256" key="1">
    <source>
        <dbReference type="SAM" id="Phobius"/>
    </source>
</evidence>
<sequence length="455" mass="52207">MENADIELEGKDIIGHTVKFLVDCKENGEILDNQVPPSIYIVPSAFRDLSPSSFNPRVVSIGPLHKQDEHLKGFEVQKKTYLHNLLQRCVPKQTLQDEHSVAIKQMLQECAEKVTRSIQRIKASYGGLTTCSDFELAEMMVIDGCFILEFGARLLELSSKSNKLITQSIMFDLMLIENQIPFFVLENIFECTLLKSIPHASLTTYIQEILKYYSYIFVGNLVVPNVTPDSTHDHLLGLLHKNYQPSKPIPSMFLPDPKGHSAMDLYRAGINFKPNEDQDWGLAMKLEVPSPLFSWIPIFMAIPQIPWLQWPTLKMPIMRINDSTELILRNLIIYEQFSNVGKYITSYVCAMDLLIDTPQDVARLVKSKVLINHLGSNDHAANMINNICKEVLLLEFVYHEQWKDLDAYYNRYWPYTISGLRRTYFKNPWNIIALIAAFVLFALTVVQTIFTVNPK</sequence>
<proteinExistence type="predicted"/>
<keyword evidence="1" id="KW-1133">Transmembrane helix</keyword>
<dbReference type="PANTHER" id="PTHR31170">
    <property type="entry name" value="BNAC04G53230D PROTEIN"/>
    <property type="match status" value="1"/>
</dbReference>
<reference evidence="2 3" key="1">
    <citation type="submission" date="2022-01" db="EMBL/GenBank/DDBJ databases">
        <authorList>
            <person name="Xiong W."/>
            <person name="Schranz E."/>
        </authorList>
    </citation>
    <scope>NUCLEOTIDE SEQUENCE [LARGE SCALE GENOMIC DNA]</scope>
</reference>
<organism evidence="2 3">
    <name type="scientific">Lactuca virosa</name>
    <dbReference type="NCBI Taxonomy" id="75947"/>
    <lineage>
        <taxon>Eukaryota</taxon>
        <taxon>Viridiplantae</taxon>
        <taxon>Streptophyta</taxon>
        <taxon>Embryophyta</taxon>
        <taxon>Tracheophyta</taxon>
        <taxon>Spermatophyta</taxon>
        <taxon>Magnoliopsida</taxon>
        <taxon>eudicotyledons</taxon>
        <taxon>Gunneridae</taxon>
        <taxon>Pentapetalae</taxon>
        <taxon>asterids</taxon>
        <taxon>campanulids</taxon>
        <taxon>Asterales</taxon>
        <taxon>Asteraceae</taxon>
        <taxon>Cichorioideae</taxon>
        <taxon>Cichorieae</taxon>
        <taxon>Lactucinae</taxon>
        <taxon>Lactuca</taxon>
    </lineage>
</organism>
<keyword evidence="1" id="KW-0812">Transmembrane</keyword>
<dbReference type="Pfam" id="PF03140">
    <property type="entry name" value="DUF247"/>
    <property type="match status" value="1"/>
</dbReference>
<dbReference type="EMBL" id="CAKMRJ010005634">
    <property type="protein sequence ID" value="CAH1448658.1"/>
    <property type="molecule type" value="Genomic_DNA"/>
</dbReference>
<comment type="caution">
    <text evidence="2">The sequence shown here is derived from an EMBL/GenBank/DDBJ whole genome shotgun (WGS) entry which is preliminary data.</text>
</comment>
<accession>A0AAU9PE70</accession>
<protein>
    <submittedName>
        <fullName evidence="2">Uncharacterized protein</fullName>
    </submittedName>
</protein>
<dbReference type="AlphaFoldDB" id="A0AAU9PE70"/>
<dbReference type="PANTHER" id="PTHR31170:SF25">
    <property type="entry name" value="BNAA09G04570D PROTEIN"/>
    <property type="match status" value="1"/>
</dbReference>
<dbReference type="Proteomes" id="UP001157418">
    <property type="component" value="Unassembled WGS sequence"/>
</dbReference>
<feature type="transmembrane region" description="Helical" evidence="1">
    <location>
        <begin position="431"/>
        <end position="450"/>
    </location>
</feature>
<keyword evidence="1" id="KW-0472">Membrane</keyword>
<evidence type="ECO:0000313" key="2">
    <source>
        <dbReference type="EMBL" id="CAH1448658.1"/>
    </source>
</evidence>
<evidence type="ECO:0000313" key="3">
    <source>
        <dbReference type="Proteomes" id="UP001157418"/>
    </source>
</evidence>
<gene>
    <name evidence="2" type="ORF">LVIROSA_LOCUS34185</name>
</gene>
<name>A0AAU9PE70_9ASTR</name>
<dbReference type="InterPro" id="IPR004158">
    <property type="entry name" value="DUF247_pln"/>
</dbReference>